<dbReference type="Gene3D" id="3.90.79.10">
    <property type="entry name" value="Nucleoside Triphosphate Pyrophosphohydrolase"/>
    <property type="match status" value="1"/>
</dbReference>
<evidence type="ECO:0000256" key="12">
    <source>
        <dbReference type="ARBA" id="ARBA00049546"/>
    </source>
</evidence>
<evidence type="ECO:0000256" key="1">
    <source>
        <dbReference type="ARBA" id="ARBA00001946"/>
    </source>
</evidence>
<comment type="caution">
    <text evidence="14">The sequence shown here is derived from an EMBL/GenBank/DDBJ whole genome shotgun (WGS) entry which is preliminary data.</text>
</comment>
<evidence type="ECO:0000256" key="8">
    <source>
        <dbReference type="ARBA" id="ARBA00025164"/>
    </source>
</evidence>
<comment type="cofactor">
    <cofactor evidence="1">
        <name>Mg(2+)</name>
        <dbReference type="ChEBI" id="CHEBI:18420"/>
    </cofactor>
</comment>
<evidence type="ECO:0000256" key="5">
    <source>
        <dbReference type="ARBA" id="ARBA00022723"/>
    </source>
</evidence>
<comment type="catalytic activity">
    <reaction evidence="12">
        <text>ADP-D-ribose + H2O = D-ribose 5-phosphate + AMP + 2 H(+)</text>
        <dbReference type="Rhea" id="RHEA:10412"/>
        <dbReference type="ChEBI" id="CHEBI:15377"/>
        <dbReference type="ChEBI" id="CHEBI:15378"/>
        <dbReference type="ChEBI" id="CHEBI:57967"/>
        <dbReference type="ChEBI" id="CHEBI:78346"/>
        <dbReference type="ChEBI" id="CHEBI:456215"/>
        <dbReference type="EC" id="3.6.1.13"/>
    </reaction>
</comment>
<keyword evidence="6" id="KW-0378">Hydrolase</keyword>
<comment type="function">
    <text evidence="8">Acts on ADP-mannose and ADP-glucose as well as ADP-ribose. Prevents glycogen biosynthesis. The reaction catalyzed by this enzyme is a limiting step of the gluconeogenic process.</text>
</comment>
<evidence type="ECO:0000313" key="14">
    <source>
        <dbReference type="EMBL" id="MFD1384395.1"/>
    </source>
</evidence>
<dbReference type="InterPro" id="IPR015797">
    <property type="entry name" value="NUDIX_hydrolase-like_dom_sf"/>
</dbReference>
<organism evidence="14 15">
    <name type="scientific">Rhodanobacter aciditrophus</name>
    <dbReference type="NCBI Taxonomy" id="1623218"/>
    <lineage>
        <taxon>Bacteria</taxon>
        <taxon>Pseudomonadati</taxon>
        <taxon>Pseudomonadota</taxon>
        <taxon>Gammaproteobacteria</taxon>
        <taxon>Lysobacterales</taxon>
        <taxon>Rhodanobacteraceae</taxon>
        <taxon>Rhodanobacter</taxon>
    </lineage>
</organism>
<name>A0ABW4B2D9_9GAMM</name>
<dbReference type="InterPro" id="IPR020084">
    <property type="entry name" value="NUDIX_hydrolase_CS"/>
</dbReference>
<dbReference type="RefSeq" id="WP_377368569.1">
    <property type="nucleotide sequence ID" value="NZ_JBHTMN010000014.1"/>
</dbReference>
<evidence type="ECO:0000256" key="4">
    <source>
        <dbReference type="ARBA" id="ARBA00013297"/>
    </source>
</evidence>
<dbReference type="CDD" id="cd24155">
    <property type="entry name" value="NUDIX_ADPRase"/>
    <property type="match status" value="1"/>
</dbReference>
<protein>
    <recommendedName>
        <fullName evidence="4">ADP-ribose pyrophosphatase</fullName>
        <ecNumber evidence="3">3.6.1.13</ecNumber>
    </recommendedName>
    <alternativeName>
        <fullName evidence="9">ADP-ribose diphosphatase</fullName>
    </alternativeName>
    <alternativeName>
        <fullName evidence="11">ADP-ribose phosphohydrolase</fullName>
    </alternativeName>
    <alternativeName>
        <fullName evidence="10">Adenosine diphosphoribose pyrophosphatase</fullName>
    </alternativeName>
</protein>
<gene>
    <name evidence="14" type="ORF">ACFQ45_13530</name>
</gene>
<reference evidence="15" key="1">
    <citation type="journal article" date="2019" name="Int. J. Syst. Evol. Microbiol.">
        <title>The Global Catalogue of Microorganisms (GCM) 10K type strain sequencing project: providing services to taxonomists for standard genome sequencing and annotation.</title>
        <authorList>
            <consortium name="The Broad Institute Genomics Platform"/>
            <consortium name="The Broad Institute Genome Sequencing Center for Infectious Disease"/>
            <person name="Wu L."/>
            <person name="Ma J."/>
        </authorList>
    </citation>
    <scope>NUCLEOTIDE SEQUENCE [LARGE SCALE GENOMIC DNA]</scope>
    <source>
        <strain evidence="15">JCM 30774</strain>
    </source>
</reference>
<dbReference type="Pfam" id="PF00293">
    <property type="entry name" value="NUDIX"/>
    <property type="match status" value="1"/>
</dbReference>
<dbReference type="InterPro" id="IPR004385">
    <property type="entry name" value="NDP_pyrophosphatase"/>
</dbReference>
<dbReference type="InterPro" id="IPR000086">
    <property type="entry name" value="NUDIX_hydrolase_dom"/>
</dbReference>
<dbReference type="NCBIfam" id="TIGR00052">
    <property type="entry name" value="nudix-type nucleoside diphosphatase, YffH/AdpP family"/>
    <property type="match status" value="1"/>
</dbReference>
<dbReference type="PANTHER" id="PTHR11839:SF5">
    <property type="entry name" value="ADP-RIBOSE PYROPHOSPHATASE"/>
    <property type="match status" value="1"/>
</dbReference>
<evidence type="ECO:0000256" key="10">
    <source>
        <dbReference type="ARBA" id="ARBA00030308"/>
    </source>
</evidence>
<evidence type="ECO:0000256" key="3">
    <source>
        <dbReference type="ARBA" id="ARBA00012453"/>
    </source>
</evidence>
<keyword evidence="15" id="KW-1185">Reference proteome</keyword>
<dbReference type="SUPFAM" id="SSF55811">
    <property type="entry name" value="Nudix"/>
    <property type="match status" value="1"/>
</dbReference>
<feature type="domain" description="Nudix hydrolase" evidence="13">
    <location>
        <begin position="50"/>
        <end position="193"/>
    </location>
</feature>
<dbReference type="PROSITE" id="PS51462">
    <property type="entry name" value="NUDIX"/>
    <property type="match status" value="1"/>
</dbReference>
<sequence length="207" mass="23980">MFKPTYQQSDVDVQKDEVVYDGFFKMHKRTLRHRKFNGEWSDTMTREMMVRPDAVCVLLFDPVKDKLLLIEQFRPCLPAHESPWLLELVAGMVEEGESDEDVARRESLEEAGVEVLRMEYMMRFVPSPGGLVEHLRMYAGEFESDKVDLTATMGLDEEHEDIKLHLIAADEVQGLLDQDIVNASTIMGLQWFMLNKHKLLTAWTESK</sequence>
<keyword evidence="5" id="KW-0479">Metal-binding</keyword>
<accession>A0ABW4B2D9</accession>
<comment type="similarity">
    <text evidence="2">Belongs to the Nudix hydrolase family. NudF subfamily.</text>
</comment>
<dbReference type="EMBL" id="JBHTMN010000014">
    <property type="protein sequence ID" value="MFD1384395.1"/>
    <property type="molecule type" value="Genomic_DNA"/>
</dbReference>
<proteinExistence type="inferred from homology"/>
<dbReference type="PROSITE" id="PS00893">
    <property type="entry name" value="NUDIX_BOX"/>
    <property type="match status" value="1"/>
</dbReference>
<evidence type="ECO:0000256" key="11">
    <source>
        <dbReference type="ARBA" id="ARBA00033056"/>
    </source>
</evidence>
<evidence type="ECO:0000256" key="7">
    <source>
        <dbReference type="ARBA" id="ARBA00022842"/>
    </source>
</evidence>
<evidence type="ECO:0000256" key="2">
    <source>
        <dbReference type="ARBA" id="ARBA00007482"/>
    </source>
</evidence>
<dbReference type="PANTHER" id="PTHR11839">
    <property type="entry name" value="UDP/ADP-SUGAR PYROPHOSPHATASE"/>
    <property type="match status" value="1"/>
</dbReference>
<evidence type="ECO:0000259" key="13">
    <source>
        <dbReference type="PROSITE" id="PS51462"/>
    </source>
</evidence>
<dbReference type="EC" id="3.6.1.13" evidence="3"/>
<evidence type="ECO:0000256" key="6">
    <source>
        <dbReference type="ARBA" id="ARBA00022801"/>
    </source>
</evidence>
<keyword evidence="7" id="KW-0460">Magnesium</keyword>
<dbReference type="Proteomes" id="UP001597059">
    <property type="component" value="Unassembled WGS sequence"/>
</dbReference>
<evidence type="ECO:0000313" key="15">
    <source>
        <dbReference type="Proteomes" id="UP001597059"/>
    </source>
</evidence>
<evidence type="ECO:0000256" key="9">
    <source>
        <dbReference type="ARBA" id="ARBA00030162"/>
    </source>
</evidence>